<feature type="domain" description="Phage-Barnase-EndoU-ColicinE5/D-RelE like nuclease 3" evidence="6">
    <location>
        <begin position="722"/>
        <end position="814"/>
    </location>
</feature>
<feature type="compositionally biased region" description="Polar residues" evidence="2">
    <location>
        <begin position="686"/>
        <end position="697"/>
    </location>
</feature>
<feature type="compositionally biased region" description="Polar residues" evidence="2">
    <location>
        <begin position="670"/>
        <end position="679"/>
    </location>
</feature>
<dbReference type="InterPro" id="IPR049522">
    <property type="entry name" value="ART-PolyVal_dom"/>
</dbReference>
<dbReference type="RefSeq" id="WP_115722447.1">
    <property type="nucleotide sequence ID" value="NZ_UGHX01000002.1"/>
</dbReference>
<reference evidence="7 8" key="1">
    <citation type="submission" date="2018-06" db="EMBL/GenBank/DDBJ databases">
        <authorList>
            <consortium name="Pathogen Informatics"/>
            <person name="Doyle S."/>
        </authorList>
    </citation>
    <scope>NUCLEOTIDE SEQUENCE [LARGE SCALE GENOMIC DNA]</scope>
    <source>
        <strain evidence="7 8">NCTC12219</strain>
    </source>
</reference>
<keyword evidence="1" id="KW-0175">Coiled coil</keyword>
<evidence type="ECO:0000259" key="4">
    <source>
        <dbReference type="Pfam" id="PF18798"/>
    </source>
</evidence>
<evidence type="ECO:0000259" key="5">
    <source>
        <dbReference type="Pfam" id="PF18810"/>
    </source>
</evidence>
<gene>
    <name evidence="7" type="ORF">NCTC12219_01827</name>
</gene>
<evidence type="ECO:0000256" key="1">
    <source>
        <dbReference type="SAM" id="Coils"/>
    </source>
</evidence>
<dbReference type="Pfam" id="PF18810">
    <property type="entry name" value="PBECR2"/>
    <property type="match status" value="1"/>
</dbReference>
<dbReference type="InterPro" id="IPR040824">
    <property type="entry name" value="LPD3"/>
</dbReference>
<dbReference type="Pfam" id="PF18760">
    <property type="entry name" value="ART-PolyVal"/>
    <property type="match status" value="1"/>
</dbReference>
<dbReference type="Proteomes" id="UP000255103">
    <property type="component" value="Unassembled WGS sequence"/>
</dbReference>
<feature type="coiled-coil region" evidence="1">
    <location>
        <begin position="1910"/>
        <end position="1937"/>
    </location>
</feature>
<evidence type="ECO:0000259" key="3">
    <source>
        <dbReference type="Pfam" id="PF18760"/>
    </source>
</evidence>
<dbReference type="Pfam" id="PF18812">
    <property type="entry name" value="PBECR3"/>
    <property type="match status" value="2"/>
</dbReference>
<feature type="domain" description="Phage-Barnase-EndoU-ColicinE5/D-RelE like nuclease 2" evidence="5">
    <location>
        <begin position="1460"/>
        <end position="1582"/>
    </location>
</feature>
<proteinExistence type="predicted"/>
<name>A0A377JWV6_9HELI</name>
<sequence>MNKEAFEDYLNEVEAIATTAGFDEIGYNKKGELYFYKGENAYKVNQGFFDNFTNILSANAGSISGGISGAIAGAKLGKTPQTAMAGAILGGGAGAFLGGGADVLITNAYLNRENNLDELIRHATEEGAMSIVGDVAIAGIVKYGGKALNKAKDMPLGKLIDYTPILGFAKRAVDGNASSAQKLIDKTYTQEQMLSLKEAGESFGANLSFNGEKGKNPFKSTFGEDSSFAKSYDFLQNALSLPTQRARQQEFIQAIRADESGQLLAFLSEASAQSPKAYDNMRSILNATSFQVKKQLDNLNLNKGDIKAVFDELESGTKQSYDEAINKIIGGIYNDSYKVNLNELKREVGKPIQQEQKGIYNVAYNGKNATLIKQDLESVESAILFEKGRENPKTNKGFGAKHILKHTKDTNAQGYITDLELVNLGKSIREYLAKHKEPFIDTNGARLYEWENKEGVRFRAVVGDIGKDPSTTEGAKALSLPNERIITFYSDRNLKDKMQFKNPELEKQLPTKSNLEKDLTQQEIKETIDKWDLSPETNSKGKQRLMVSKVSKEEAEELNRHFNFKGKRDLTREIDSHQIIHTLKQHGDENIEKSRGQIAVNMDDISNYMDIVKNNDFKNIQDNGKIVYAKQINGYHIVLEEVLEGQDKIRFFDMWKQKGQLNKEVLLSHSQRPNTSPSLNLERPMPSNTIADSTTNNQTFKVQPQEIDDFQKHFNFKNKKPLLRELRENEITHALKSHGDEIKETQRGNIAITRADIEANYPRITQEYDERFFTNRSVIYVKQVNGYHIGIEEALLGQDKLIFKSLWKTKGNYNREVLLKNAKANPYPHNADEVAKSESISNPSLEQGYPQQYHLSTPNSTTNKVFNQGDIKFDIDSYANTDEFKAFNQIKNAEKAKDIIPQPNKQTFQAYKQSLESQGIPIENEVKSFINFVEKNIYNENGVSFNQLNNALKTLNSYYKEAKDPNFKNHIKNAMDSFLREDIKAGIEAIFSQNKSAYKDISSLYATALSDYADMKEVLKIADKLKIRNATTEQNKALDSLLKLAKGQGDKLDNISSLTKALDKDNRALIELNMLSGLFQKSLYDENALQVIDSGKFFKELQALHKDTFQSKEAQDFINIMSDFDRLFKNDILIAKALKPTTTGQIGSSIATSIEGAVKFQMVKNAFSHLVRLMPHIPFMSGLNQKVQGAALRYHLQKALESSFSVSELKHTLQNRIAKAPYTSQTKSQIEKILNRVDTIQDELIEVAKEANHFYTQREETKLILNAKSGKDIVNQNDGRIAQISRKNIAKMTSDKAIAKSVANGFSPQEHFNAVQEVDKLYQGAVFRETQKDTKNNDPALIIHRYEAELDNANGLITIKESLDKNKNRIYSIELEGLESKLSTKTHENKQSTLDSSVKDFDTSVDSNMSLNAKGIIPQNPTKAQSSLESAPQKVDSSDIIFTDKKGKEHTLTKEVQEQWLNTFNLKSLDEAYTPKFSDEVSKALEPILQGEQIKLTSGSLLKLMQRDRLEFLPYIKDTLEYSDIVIKDKENALIFAKDIGQTSYFTSVSKNDKGEWVISTNSYKTINQLKNRVNDSGEILYISKEAPNILAETFTTKAFSNELASDIIPQQTLESTMKKFNYDERKAKDLLEWHKDSSPLTKDENGVPKVFYHGSETDKPFEVFLSEKDQTKWGFWFSSNADDADLYARARGNQAGKHGYEVFLKAKNIFDFNDEKNLEVLKKIFSKEDYEFMLDDLQKWGKEINVFNMLKDTNFDRYRSKAEVFKNELKKLGYDGIKELGDTIVVFDSNQIKHIDNKGVDGKFFNESSPNIMYSNPHLGAGILSGSAAGIETDENGNIVGFNPAKFAAGFLGGAVGSKAVTQGFKYLKENPQVKEAVARELTNTLALGFDKARQKYPLLSLLEPRYIVQNERGRIVQAKSMLKLAEKESQKVQLKTYKTLKKYNIESLEIAQEQEYKDFVADVWDKKGYEKAPNILKIATLPQELKNALGVKFDEVFLTKKDLSHFRTARKANYNQALSENEILEIPSVIAQAKNAYIDTRHKNFFIVFADKQDDTKINFIHFNTDELGNYIITTKKADKEVLNDKHYKQVGSGIEPHIP</sequence>
<accession>A0A377JWV6</accession>
<evidence type="ECO:0000259" key="6">
    <source>
        <dbReference type="Pfam" id="PF18812"/>
    </source>
</evidence>
<feature type="domain" description="Large polyvalent protein-associated" evidence="4">
    <location>
        <begin position="1258"/>
        <end position="1371"/>
    </location>
</feature>
<dbReference type="Pfam" id="PF18798">
    <property type="entry name" value="LPD3"/>
    <property type="match status" value="1"/>
</dbReference>
<feature type="domain" description="Phage-Barnase-EndoU-ColicinE5/D-RelE like nuclease 3" evidence="6">
    <location>
        <begin position="549"/>
        <end position="662"/>
    </location>
</feature>
<protein>
    <submittedName>
        <fullName evidence="7">Conserved hypothetical mosaic CUP0956/HP1116/jhp1044-like protein</fullName>
    </submittedName>
</protein>
<dbReference type="InterPro" id="IPR041110">
    <property type="entry name" value="PBECR2"/>
</dbReference>
<feature type="domain" description="ART-PolyVal-like" evidence="3">
    <location>
        <begin position="1644"/>
        <end position="1799"/>
    </location>
</feature>
<evidence type="ECO:0000313" key="8">
    <source>
        <dbReference type="Proteomes" id="UP000255103"/>
    </source>
</evidence>
<evidence type="ECO:0000256" key="2">
    <source>
        <dbReference type="SAM" id="MobiDB-lite"/>
    </source>
</evidence>
<evidence type="ECO:0000313" key="7">
    <source>
        <dbReference type="EMBL" id="STP14280.1"/>
    </source>
</evidence>
<organism evidence="7 8">
    <name type="scientific">Helicobacter cinaedi</name>
    <dbReference type="NCBI Taxonomy" id="213"/>
    <lineage>
        <taxon>Bacteria</taxon>
        <taxon>Pseudomonadati</taxon>
        <taxon>Campylobacterota</taxon>
        <taxon>Epsilonproteobacteria</taxon>
        <taxon>Campylobacterales</taxon>
        <taxon>Helicobacteraceae</taxon>
        <taxon>Helicobacter</taxon>
    </lineage>
</organism>
<feature type="region of interest" description="Disordered" evidence="2">
    <location>
        <begin position="670"/>
        <end position="697"/>
    </location>
</feature>
<dbReference type="EMBL" id="UGHX01000002">
    <property type="protein sequence ID" value="STP14280.1"/>
    <property type="molecule type" value="Genomic_DNA"/>
</dbReference>
<dbReference type="InterPro" id="IPR041301">
    <property type="entry name" value="PBECR3"/>
</dbReference>
<feature type="compositionally biased region" description="Polar residues" evidence="2">
    <location>
        <begin position="838"/>
        <end position="848"/>
    </location>
</feature>
<feature type="region of interest" description="Disordered" evidence="2">
    <location>
        <begin position="828"/>
        <end position="848"/>
    </location>
</feature>